<feature type="compositionally biased region" description="Polar residues" evidence="3">
    <location>
        <begin position="1075"/>
        <end position="1090"/>
    </location>
</feature>
<keyword evidence="1" id="KW-0677">Repeat</keyword>
<sequence length="1175" mass="128179">MGNVVSLVDIQHSNPASEEPVPLEPISEAHQRPSAPARATTPLSHIRLTYPQVLGAFALPLIISPSPGENPLDSPPLSPTLSFHTAPSTPVTSPQGEDPPPDPPPVPIFGNSTPPSPPLTNIPSIASVEIETIPPLEALSSPDFALDFTLDDEGLSTLEKIYLFSRSRSAHHRVFISHALPAFLAQVSPIEAVEYVLPLLPSLSVDEDEAVKEALSAELVSIMWWFFTHCHLVEEPSDPSNADYSQPQSDDQVTLISVQAFTPILATLLLSSNGVVSGSARSAVVELLARIHKADDLGDQHADDLSCGLFGRHERMLFEEEVIQQLVIGMGRLEPGEDEIDPDEVWYTPALEVPQPDPLPSNSPVNPWRILVNTVQCRLLRDPGSTTRYLLTTHAGSANSDTEMDGEEDMDPGEQAAVGRLSSMSLIAAVVAGGTPRADTQRAFVREVERVGRDPIHWVRREASFALGALAKVVPDELIIGSLLPLFESLRADPAWHVRHSSLFALPALLSRLPSSLRRSIAVSTIMPLSRDESAPVRTGVLEALGEVVYTFHDDDRGPPDELLRLFLGIDNNSPPRERYVHPTRRSPLQVLSANAPMLIVDDDPARPLACAFNFPAVAFTLGRARWGELRGLYLTLAQDRSPKIRRTLAASLGELAKIIGPDNAQRDMMSLWWDAMRSEDDHEIKFKAIEAVPLFVEALGEGRAREEVIAGLLNAWEEGWLRNWRAREGVIKIIADLAGGPERPDSIRALLRKALEDDFGAVRETAISVALASSVGGLSILVDDARWHTLERLSNDSIVGVRIGVARLSGSILGLFVVCNAIICTIAVWNRSLVQATGSQTDPFSSRVWIECAWVALIWLMQLGGAAAVTAIAPHIQCSAQVITAVTTQPIDPGVWHHNVRYLRIETTRQCLPSAQNSPTTPRFVKGRGTSVPHKPRSPRPVALNPGYEHRAGLDSEYEIEHYRPHEPQHMPVDSALSLPQAIPAPSVSYPSPALVYSQRIRGLIPPQMDILPAPSRLNTSISYSKPVQSSIPTQEARAPPSSPSPSSSSPFDWPRANAMGQPFRTRRKPPPSASNMVQSSIPAQEARTSPSPSPPSSSSFDWPRANIMEQPIRAKRKPPPSAFEFPGRSAPSELPPLDSLTHPRTRRPSGPRVRPPSADETQHPTPYLAHHTH</sequence>
<dbReference type="InterPro" id="IPR021133">
    <property type="entry name" value="HEAT_type_2"/>
</dbReference>
<dbReference type="GO" id="GO:0005737">
    <property type="term" value="C:cytoplasm"/>
    <property type="evidence" value="ECO:0007669"/>
    <property type="project" value="TreeGrafter"/>
</dbReference>
<feature type="region of interest" description="Disordered" evidence="3">
    <location>
        <begin position="915"/>
        <end position="949"/>
    </location>
</feature>
<name>A0A9P7EPY9_9AGAM</name>
<dbReference type="SUPFAM" id="SSF48371">
    <property type="entry name" value="ARM repeat"/>
    <property type="match status" value="1"/>
</dbReference>
<evidence type="ECO:0000256" key="1">
    <source>
        <dbReference type="ARBA" id="ARBA00022737"/>
    </source>
</evidence>
<gene>
    <name evidence="5" type="ORF">BJ212DRAFT_1294424</name>
</gene>
<dbReference type="PROSITE" id="PS50077">
    <property type="entry name" value="HEAT_REPEAT"/>
    <property type="match status" value="2"/>
</dbReference>
<protein>
    <submittedName>
        <fullName evidence="5">Armadillo-type protein</fullName>
    </submittedName>
</protein>
<dbReference type="Gene3D" id="1.25.10.10">
    <property type="entry name" value="Leucine-rich Repeat Variant"/>
    <property type="match status" value="1"/>
</dbReference>
<feature type="transmembrane region" description="Helical" evidence="4">
    <location>
        <begin position="809"/>
        <end position="830"/>
    </location>
</feature>
<feature type="repeat" description="HEAT" evidence="2">
    <location>
        <begin position="483"/>
        <end position="520"/>
    </location>
</feature>
<dbReference type="RefSeq" id="XP_041199895.1">
    <property type="nucleotide sequence ID" value="XM_041332206.1"/>
</dbReference>
<dbReference type="InterPro" id="IPR011989">
    <property type="entry name" value="ARM-like"/>
</dbReference>
<accession>A0A9P7EPY9</accession>
<feature type="region of interest" description="Disordered" evidence="3">
    <location>
        <begin position="1026"/>
        <end position="1175"/>
    </location>
</feature>
<evidence type="ECO:0000256" key="3">
    <source>
        <dbReference type="SAM" id="MobiDB-lite"/>
    </source>
</evidence>
<dbReference type="OrthoDB" id="340346at2759"/>
<dbReference type="PANTHER" id="PTHR10648:SF1">
    <property type="entry name" value="SERINE_THREONINE-PROTEIN PHOSPHATASE 4 REGULATORY SUBUNIT 1"/>
    <property type="match status" value="1"/>
</dbReference>
<dbReference type="Proteomes" id="UP000807769">
    <property type="component" value="Unassembled WGS sequence"/>
</dbReference>
<feature type="region of interest" description="Disordered" evidence="3">
    <location>
        <begin position="1"/>
        <end position="40"/>
    </location>
</feature>
<organism evidence="5 6">
    <name type="scientific">Suillus subaureus</name>
    <dbReference type="NCBI Taxonomy" id="48587"/>
    <lineage>
        <taxon>Eukaryota</taxon>
        <taxon>Fungi</taxon>
        <taxon>Dikarya</taxon>
        <taxon>Basidiomycota</taxon>
        <taxon>Agaricomycotina</taxon>
        <taxon>Agaricomycetes</taxon>
        <taxon>Agaricomycetidae</taxon>
        <taxon>Boletales</taxon>
        <taxon>Suillineae</taxon>
        <taxon>Suillaceae</taxon>
        <taxon>Suillus</taxon>
    </lineage>
</organism>
<dbReference type="AlphaFoldDB" id="A0A9P7EPY9"/>
<comment type="caution">
    <text evidence="5">The sequence shown here is derived from an EMBL/GenBank/DDBJ whole genome shotgun (WGS) entry which is preliminary data.</text>
</comment>
<dbReference type="EMBL" id="JABBWG010000001">
    <property type="protein sequence ID" value="KAG1827048.1"/>
    <property type="molecule type" value="Genomic_DNA"/>
</dbReference>
<evidence type="ECO:0000313" key="5">
    <source>
        <dbReference type="EMBL" id="KAG1827048.1"/>
    </source>
</evidence>
<keyword evidence="4" id="KW-0812">Transmembrane</keyword>
<feature type="compositionally biased region" description="Pro residues" evidence="3">
    <location>
        <begin position="97"/>
        <end position="107"/>
    </location>
</feature>
<keyword evidence="6" id="KW-1185">Reference proteome</keyword>
<feature type="compositionally biased region" description="Polar residues" evidence="3">
    <location>
        <begin position="83"/>
        <end position="95"/>
    </location>
</feature>
<dbReference type="InterPro" id="IPR016024">
    <property type="entry name" value="ARM-type_fold"/>
</dbReference>
<dbReference type="InterPro" id="IPR051023">
    <property type="entry name" value="PP2A_Regulatory_Subunit_A"/>
</dbReference>
<keyword evidence="4" id="KW-0472">Membrane</keyword>
<feature type="repeat" description="HEAT" evidence="2">
    <location>
        <begin position="630"/>
        <end position="668"/>
    </location>
</feature>
<keyword evidence="4" id="KW-1133">Transmembrane helix</keyword>
<reference evidence="5" key="1">
    <citation type="journal article" date="2020" name="New Phytol.">
        <title>Comparative genomics reveals dynamic genome evolution in host specialist ectomycorrhizal fungi.</title>
        <authorList>
            <person name="Lofgren L.A."/>
            <person name="Nguyen N.H."/>
            <person name="Vilgalys R."/>
            <person name="Ruytinx J."/>
            <person name="Liao H.L."/>
            <person name="Branco S."/>
            <person name="Kuo A."/>
            <person name="LaButti K."/>
            <person name="Lipzen A."/>
            <person name="Andreopoulos W."/>
            <person name="Pangilinan J."/>
            <person name="Riley R."/>
            <person name="Hundley H."/>
            <person name="Na H."/>
            <person name="Barry K."/>
            <person name="Grigoriev I.V."/>
            <person name="Stajich J.E."/>
            <person name="Kennedy P.G."/>
        </authorList>
    </citation>
    <scope>NUCLEOTIDE SEQUENCE</scope>
    <source>
        <strain evidence="5">MN1</strain>
    </source>
</reference>
<dbReference type="PANTHER" id="PTHR10648">
    <property type="entry name" value="SERINE/THREONINE-PROTEIN PHOSPHATASE PP2A 65 KDA REGULATORY SUBUNIT"/>
    <property type="match status" value="1"/>
</dbReference>
<dbReference type="GO" id="GO:0019888">
    <property type="term" value="F:protein phosphatase regulator activity"/>
    <property type="evidence" value="ECO:0007669"/>
    <property type="project" value="TreeGrafter"/>
</dbReference>
<feature type="compositionally biased region" description="Polar residues" evidence="3">
    <location>
        <begin position="1026"/>
        <end position="1035"/>
    </location>
</feature>
<proteinExistence type="predicted"/>
<feature type="region of interest" description="Disordered" evidence="3">
    <location>
        <begin position="69"/>
        <end position="122"/>
    </location>
</feature>
<evidence type="ECO:0000256" key="4">
    <source>
        <dbReference type="SAM" id="Phobius"/>
    </source>
</evidence>
<evidence type="ECO:0000313" key="6">
    <source>
        <dbReference type="Proteomes" id="UP000807769"/>
    </source>
</evidence>
<evidence type="ECO:0000256" key="2">
    <source>
        <dbReference type="PROSITE-ProRule" id="PRU00103"/>
    </source>
</evidence>
<feature type="transmembrane region" description="Helical" evidence="4">
    <location>
        <begin position="850"/>
        <end position="874"/>
    </location>
</feature>
<dbReference type="GeneID" id="64626223"/>